<dbReference type="InterPro" id="IPR036390">
    <property type="entry name" value="WH_DNA-bd_sf"/>
</dbReference>
<proteinExistence type="predicted"/>
<dbReference type="GO" id="GO:0070979">
    <property type="term" value="P:protein K11-linked ubiquitination"/>
    <property type="evidence" value="ECO:0007669"/>
    <property type="project" value="TreeGrafter"/>
</dbReference>
<feature type="domain" description="Anaphase-promoting complex subunit 2 C-terminal" evidence="1">
    <location>
        <begin position="95"/>
        <end position="132"/>
    </location>
</feature>
<evidence type="ECO:0000259" key="1">
    <source>
        <dbReference type="Pfam" id="PF08672"/>
    </source>
</evidence>
<dbReference type="InterPro" id="IPR036388">
    <property type="entry name" value="WH-like_DNA-bd_sf"/>
</dbReference>
<sequence>MVSPDNNQLLSDYAKRFHQIKTPRKLLWKKNLGTVKVGKTDLVNGYYENISCMPDVNKNSIVNERLAAYQMTEEEGESSVASVEDQLKKEMIIYEMFCVAESSYDKSLQQLQSFLSGLIADEKLETRDGLYLLKR</sequence>
<dbReference type="PANTHER" id="PTHR45957">
    <property type="entry name" value="ANAPHASE-PROMOTING COMPLEX SUBUNIT 2"/>
    <property type="match status" value="1"/>
</dbReference>
<dbReference type="InterPro" id="IPR044554">
    <property type="entry name" value="ANAPC2"/>
</dbReference>
<dbReference type="GO" id="GO:0005680">
    <property type="term" value="C:anaphase-promoting complex"/>
    <property type="evidence" value="ECO:0007669"/>
    <property type="project" value="TreeGrafter"/>
</dbReference>
<dbReference type="OrthoDB" id="5581181at2759"/>
<organism evidence="2 3">
    <name type="scientific">Miscanthus lutarioriparius</name>
    <dbReference type="NCBI Taxonomy" id="422564"/>
    <lineage>
        <taxon>Eukaryota</taxon>
        <taxon>Viridiplantae</taxon>
        <taxon>Streptophyta</taxon>
        <taxon>Embryophyta</taxon>
        <taxon>Tracheophyta</taxon>
        <taxon>Spermatophyta</taxon>
        <taxon>Magnoliopsida</taxon>
        <taxon>Liliopsida</taxon>
        <taxon>Poales</taxon>
        <taxon>Poaceae</taxon>
        <taxon>PACMAD clade</taxon>
        <taxon>Panicoideae</taxon>
        <taxon>Andropogonodae</taxon>
        <taxon>Andropogoneae</taxon>
        <taxon>Saccharinae</taxon>
        <taxon>Miscanthus</taxon>
    </lineage>
</organism>
<keyword evidence="3" id="KW-1185">Reference proteome</keyword>
<dbReference type="AlphaFoldDB" id="A0A811MG02"/>
<dbReference type="Gene3D" id="1.10.10.10">
    <property type="entry name" value="Winged helix-like DNA-binding domain superfamily/Winged helix DNA-binding domain"/>
    <property type="match status" value="1"/>
</dbReference>
<comment type="caution">
    <text evidence="2">The sequence shown here is derived from an EMBL/GenBank/DDBJ whole genome shotgun (WGS) entry which is preliminary data.</text>
</comment>
<gene>
    <name evidence="2" type="ORF">NCGR_LOCUS3682</name>
</gene>
<dbReference type="InterPro" id="IPR014786">
    <property type="entry name" value="ANAPC2_C"/>
</dbReference>
<reference evidence="2" key="1">
    <citation type="submission" date="2020-10" db="EMBL/GenBank/DDBJ databases">
        <authorList>
            <person name="Han B."/>
            <person name="Lu T."/>
            <person name="Zhao Q."/>
            <person name="Huang X."/>
            <person name="Zhao Y."/>
        </authorList>
    </citation>
    <scope>NUCLEOTIDE SEQUENCE</scope>
</reference>
<evidence type="ECO:0000313" key="2">
    <source>
        <dbReference type="EMBL" id="CAD6205914.1"/>
    </source>
</evidence>
<dbReference type="SUPFAM" id="SSF46785">
    <property type="entry name" value="Winged helix' DNA-binding domain"/>
    <property type="match status" value="1"/>
</dbReference>
<dbReference type="EMBL" id="CAJGYO010000001">
    <property type="protein sequence ID" value="CAD6205914.1"/>
    <property type="molecule type" value="Genomic_DNA"/>
</dbReference>
<dbReference type="PANTHER" id="PTHR45957:SF1">
    <property type="entry name" value="ANAPHASE-PROMOTING COMPLEX SUBUNIT 2"/>
    <property type="match status" value="1"/>
</dbReference>
<protein>
    <recommendedName>
        <fullName evidence="1">Anaphase-promoting complex subunit 2 C-terminal domain-containing protein</fullName>
    </recommendedName>
</protein>
<dbReference type="GO" id="GO:0007091">
    <property type="term" value="P:metaphase/anaphase transition of mitotic cell cycle"/>
    <property type="evidence" value="ECO:0007669"/>
    <property type="project" value="TreeGrafter"/>
</dbReference>
<accession>A0A811MG02</accession>
<name>A0A811MG02_9POAL</name>
<evidence type="ECO:0000313" key="3">
    <source>
        <dbReference type="Proteomes" id="UP000604825"/>
    </source>
</evidence>
<dbReference type="Proteomes" id="UP000604825">
    <property type="component" value="Unassembled WGS sequence"/>
</dbReference>
<dbReference type="Pfam" id="PF08672">
    <property type="entry name" value="ANAPC2"/>
    <property type="match status" value="1"/>
</dbReference>